<dbReference type="InterPro" id="IPR018028">
    <property type="entry name" value="Catalase"/>
</dbReference>
<evidence type="ECO:0000256" key="1">
    <source>
        <dbReference type="ARBA" id="ARBA00001971"/>
    </source>
</evidence>
<dbReference type="PROSITE" id="PS00437">
    <property type="entry name" value="CATALASE_1"/>
    <property type="match status" value="1"/>
</dbReference>
<dbReference type="Pfam" id="PF06628">
    <property type="entry name" value="Catalase-rel"/>
    <property type="match status" value="1"/>
</dbReference>
<dbReference type="RefSeq" id="WP_065065093.1">
    <property type="nucleotide sequence ID" value="NZ_CADFGS010000007.1"/>
</dbReference>
<dbReference type="Pfam" id="PF00199">
    <property type="entry name" value="Catalase"/>
    <property type="match status" value="1"/>
</dbReference>
<dbReference type="CDD" id="cd08156">
    <property type="entry name" value="catalase_clade_3"/>
    <property type="match status" value="1"/>
</dbReference>
<keyword evidence="7 12" id="KW-0479">Metal-binding</keyword>
<dbReference type="InterPro" id="IPR024711">
    <property type="entry name" value="Catalase_clade1/3"/>
</dbReference>
<comment type="cofactor">
    <cofactor evidence="1">
        <name>heme</name>
        <dbReference type="ChEBI" id="CHEBI:30413"/>
    </cofactor>
</comment>
<dbReference type="Gene3D" id="2.40.180.10">
    <property type="entry name" value="Catalase core domain"/>
    <property type="match status" value="1"/>
</dbReference>
<dbReference type="InterPro" id="IPR040333">
    <property type="entry name" value="Catalase_3"/>
</dbReference>
<feature type="region of interest" description="Disordered" evidence="13">
    <location>
        <begin position="1"/>
        <end position="25"/>
    </location>
</feature>
<dbReference type="PROSITE" id="PS00438">
    <property type="entry name" value="CATALASE_2"/>
    <property type="match status" value="1"/>
</dbReference>
<evidence type="ECO:0000256" key="5">
    <source>
        <dbReference type="ARBA" id="ARBA00022559"/>
    </source>
</evidence>
<evidence type="ECO:0000256" key="10">
    <source>
        <dbReference type="ARBA" id="ARBA00023324"/>
    </source>
</evidence>
<keyword evidence="8 12" id="KW-0560">Oxidoreductase</keyword>
<evidence type="ECO:0000313" key="16">
    <source>
        <dbReference type="Proteomes" id="UP000247515"/>
    </source>
</evidence>
<comment type="caution">
    <text evidence="15">The sequence shown here is derived from an EMBL/GenBank/DDBJ whole genome shotgun (WGS) entry which is preliminary data.</text>
</comment>
<evidence type="ECO:0000256" key="13">
    <source>
        <dbReference type="SAM" id="MobiDB-lite"/>
    </source>
</evidence>
<evidence type="ECO:0000256" key="2">
    <source>
        <dbReference type="ARBA" id="ARBA00002974"/>
    </source>
</evidence>
<dbReference type="InterPro" id="IPR002226">
    <property type="entry name" value="Catalase_haem_BS"/>
</dbReference>
<keyword evidence="16" id="KW-1185">Reference proteome</keyword>
<name>A0ABX5MXF4_9BURK</name>
<dbReference type="PIRSF" id="PIRSF038928">
    <property type="entry name" value="Catalase_clade1-3"/>
    <property type="match status" value="1"/>
</dbReference>
<dbReference type="InterPro" id="IPR011614">
    <property type="entry name" value="Catalase_core"/>
</dbReference>
<evidence type="ECO:0000256" key="11">
    <source>
        <dbReference type="ARBA" id="ARBA00049254"/>
    </source>
</evidence>
<keyword evidence="10 12" id="KW-0376">Hydrogen peroxide</keyword>
<evidence type="ECO:0000313" key="15">
    <source>
        <dbReference type="EMBL" id="PXX20684.1"/>
    </source>
</evidence>
<sequence>MTERTLTSAAGAPVVDNQNSQTAGPRGPVMLQDVWLLEKLAHFDREVIPERRVHAKGSGAFGTLKVTHDISHFTKAKVFGEVGKETPLFIRFSTVAGERGAADAERDVRGFSIKFYTEEGNWDIVGNNTPVFFIRDPLKFPDFIHTQKRDPRTNMRSNVAAWDFWSRHPESLHQVTILMSDRGIPKNYRQQHGFGSHTFSFINANNERFYVKFHFKSAQGVENYTDAEAAQVVAQDRESAQRDLFNEIEKGNFPKWHFRVQVMPEADAAKVPYNPFDITKVWPHKDYPLIDVGTIELNRNPENYFADVEQAAFTPANVVPGISFSPDRLLQGRLFSYGDTQRYRLGVNHHQIPVNAPRCPFHSYHRDGAMRTDGNLGGNVNYEPNRFGDFAQRPGAGEPPLAAGAVDHYDHREDGDYYSQPGALFRLFDAGQRERLFANIARHIAGVPSEIVQVQLEHFRRADPAYAEGVIAAMAALAETKSK</sequence>
<dbReference type="PANTHER" id="PTHR11465">
    <property type="entry name" value="CATALASE"/>
    <property type="match status" value="1"/>
</dbReference>
<evidence type="ECO:0000256" key="7">
    <source>
        <dbReference type="ARBA" id="ARBA00022723"/>
    </source>
</evidence>
<dbReference type="InterPro" id="IPR010582">
    <property type="entry name" value="Catalase_immune_responsive"/>
</dbReference>
<comment type="catalytic activity">
    <reaction evidence="11 12">
        <text>2 H2O2 = O2 + 2 H2O</text>
        <dbReference type="Rhea" id="RHEA:20309"/>
        <dbReference type="ChEBI" id="CHEBI:15377"/>
        <dbReference type="ChEBI" id="CHEBI:15379"/>
        <dbReference type="ChEBI" id="CHEBI:16240"/>
        <dbReference type="EC" id="1.11.1.6"/>
    </reaction>
</comment>
<keyword evidence="5 12" id="KW-0575">Peroxidase</keyword>
<feature type="domain" description="Catalase core" evidence="14">
    <location>
        <begin position="7"/>
        <end position="391"/>
    </location>
</feature>
<accession>A0ABX5MXF4</accession>
<evidence type="ECO:0000256" key="8">
    <source>
        <dbReference type="ARBA" id="ARBA00023002"/>
    </source>
</evidence>
<dbReference type="EC" id="1.11.1.6" evidence="4 12"/>
<reference evidence="15 16" key="1">
    <citation type="submission" date="2018-05" db="EMBL/GenBank/DDBJ databases">
        <title>Genomic Encyclopedia of Type Strains, Phase IV (KMG-V): Genome sequencing to study the core and pangenomes of soil and plant-associated prokaryotes.</title>
        <authorList>
            <person name="Whitman W."/>
        </authorList>
    </citation>
    <scope>NUCLEOTIDE SEQUENCE [LARGE SCALE GENOMIC DNA]</scope>
    <source>
        <strain evidence="15 16">SIr-6563</strain>
    </source>
</reference>
<comment type="function">
    <text evidence="2">Decomposes hydrogen peroxide into water and oxygen; serves to protect cells from the toxic effects of hydrogen peroxide.</text>
</comment>
<protein>
    <recommendedName>
        <fullName evidence="4 12">Catalase</fullName>
        <ecNumber evidence="4 12">1.11.1.6</ecNumber>
    </recommendedName>
</protein>
<keyword evidence="9 12" id="KW-0408">Iron</keyword>
<keyword evidence="6 12" id="KW-0349">Heme</keyword>
<evidence type="ECO:0000256" key="12">
    <source>
        <dbReference type="RuleBase" id="RU000498"/>
    </source>
</evidence>
<dbReference type="InterPro" id="IPR020835">
    <property type="entry name" value="Catalase_sf"/>
</dbReference>
<comment type="similarity">
    <text evidence="3 12">Belongs to the catalase family.</text>
</comment>
<gene>
    <name evidence="15" type="ORF">C7400_101415</name>
</gene>
<organism evidence="15 16">
    <name type="scientific">Paraburkholderia tropica</name>
    <dbReference type="NCBI Taxonomy" id="92647"/>
    <lineage>
        <taxon>Bacteria</taxon>
        <taxon>Pseudomonadati</taxon>
        <taxon>Pseudomonadota</taxon>
        <taxon>Betaproteobacteria</taxon>
        <taxon>Burkholderiales</taxon>
        <taxon>Burkholderiaceae</taxon>
        <taxon>Paraburkholderia</taxon>
    </lineage>
</organism>
<dbReference type="PROSITE" id="PS51402">
    <property type="entry name" value="CATALASE_3"/>
    <property type="match status" value="1"/>
</dbReference>
<dbReference type="SMART" id="SM01060">
    <property type="entry name" value="Catalase"/>
    <property type="match status" value="1"/>
</dbReference>
<dbReference type="Proteomes" id="UP000247515">
    <property type="component" value="Unassembled WGS sequence"/>
</dbReference>
<dbReference type="SUPFAM" id="SSF56634">
    <property type="entry name" value="Heme-dependent catalase-like"/>
    <property type="match status" value="1"/>
</dbReference>
<evidence type="ECO:0000256" key="3">
    <source>
        <dbReference type="ARBA" id="ARBA00005329"/>
    </source>
</evidence>
<evidence type="ECO:0000256" key="4">
    <source>
        <dbReference type="ARBA" id="ARBA00012314"/>
    </source>
</evidence>
<dbReference type="PANTHER" id="PTHR11465:SF61">
    <property type="entry name" value="CATALASE"/>
    <property type="match status" value="1"/>
</dbReference>
<evidence type="ECO:0000256" key="9">
    <source>
        <dbReference type="ARBA" id="ARBA00023004"/>
    </source>
</evidence>
<evidence type="ECO:0000256" key="6">
    <source>
        <dbReference type="ARBA" id="ARBA00022617"/>
    </source>
</evidence>
<dbReference type="InterPro" id="IPR024708">
    <property type="entry name" value="Catalase_AS"/>
</dbReference>
<dbReference type="EMBL" id="QJJV01000001">
    <property type="protein sequence ID" value="PXX20684.1"/>
    <property type="molecule type" value="Genomic_DNA"/>
</dbReference>
<dbReference type="PRINTS" id="PR00067">
    <property type="entry name" value="CATALASE"/>
</dbReference>
<evidence type="ECO:0000259" key="14">
    <source>
        <dbReference type="SMART" id="SM01060"/>
    </source>
</evidence>
<proteinExistence type="inferred from homology"/>